<evidence type="ECO:0000313" key="1">
    <source>
        <dbReference type="EMBL" id="CAG8551237.1"/>
    </source>
</evidence>
<name>A0A9N9B3J2_9GLOM</name>
<dbReference type="AlphaFoldDB" id="A0A9N9B3J2"/>
<evidence type="ECO:0000313" key="2">
    <source>
        <dbReference type="Proteomes" id="UP000789405"/>
    </source>
</evidence>
<accession>A0A9N9B3J2</accession>
<keyword evidence="2" id="KW-1185">Reference proteome</keyword>
<reference evidence="1" key="1">
    <citation type="submission" date="2021-06" db="EMBL/GenBank/DDBJ databases">
        <authorList>
            <person name="Kallberg Y."/>
            <person name="Tangrot J."/>
            <person name="Rosling A."/>
        </authorList>
    </citation>
    <scope>NUCLEOTIDE SEQUENCE</scope>
    <source>
        <strain evidence="1">MA453B</strain>
    </source>
</reference>
<organism evidence="1 2">
    <name type="scientific">Dentiscutata erythropus</name>
    <dbReference type="NCBI Taxonomy" id="1348616"/>
    <lineage>
        <taxon>Eukaryota</taxon>
        <taxon>Fungi</taxon>
        <taxon>Fungi incertae sedis</taxon>
        <taxon>Mucoromycota</taxon>
        <taxon>Glomeromycotina</taxon>
        <taxon>Glomeromycetes</taxon>
        <taxon>Diversisporales</taxon>
        <taxon>Gigasporaceae</taxon>
        <taxon>Dentiscutata</taxon>
    </lineage>
</organism>
<protein>
    <submittedName>
        <fullName evidence="1">16088_t:CDS:1</fullName>
    </submittedName>
</protein>
<proteinExistence type="predicted"/>
<comment type="caution">
    <text evidence="1">The sequence shown here is derived from an EMBL/GenBank/DDBJ whole genome shotgun (WGS) entry which is preliminary data.</text>
</comment>
<dbReference type="Proteomes" id="UP000789405">
    <property type="component" value="Unassembled WGS sequence"/>
</dbReference>
<dbReference type="EMBL" id="CAJVPY010002184">
    <property type="protein sequence ID" value="CAG8551237.1"/>
    <property type="molecule type" value="Genomic_DNA"/>
</dbReference>
<sequence>MFVYGKGSLNQSILSRTKDESRAIVYRKILQGPGFGDDFVGAFYESIPKKWYCGNRNYEKPIRNLDSWFFIDDAYFHCS</sequence>
<gene>
    <name evidence="1" type="ORF">DERYTH_LOCUS5276</name>
</gene>